<sequence length="311" mass="33665">MTPPIDLHTRKRTVSAQCGYPGCTAEPEAATRRPGRPFAYCADPSHNAQTALRAKRKHAQQQTREAVAPSLRPVTDGAVTVAGLLAEAARLRDELSAIVSDSADMLADITGAEAIDREIADIRREAAVKIAAAEQAQSAAERALAEMTAQRDRAVELEILALQAADEAAAEAAQARREVEEARTDAEARVAAAGKDRDNVYTEAEQALTRMRREYDAARTAQARAEAEADVIRRQAEATAAENIALRRQLDEQADTHRQQIEAHEREHSRAIAAAHAMADRAAREQRRQLDSILRAHQPSAPATADGSPAE</sequence>
<dbReference type="RefSeq" id="WP_104379408.1">
    <property type="nucleotide sequence ID" value="NZ_JAHUVX010000001.1"/>
</dbReference>
<accession>A0A2S6A7T5</accession>
<evidence type="ECO:0000256" key="1">
    <source>
        <dbReference type="SAM" id="Coils"/>
    </source>
</evidence>
<comment type="caution">
    <text evidence="3">The sequence shown here is derived from an EMBL/GenBank/DDBJ whole genome shotgun (WGS) entry which is preliminary data.</text>
</comment>
<gene>
    <name evidence="3" type="ORF">C5E45_34165</name>
</gene>
<proteinExistence type="predicted"/>
<evidence type="ECO:0000313" key="4">
    <source>
        <dbReference type="Proteomes" id="UP000239874"/>
    </source>
</evidence>
<feature type="compositionally biased region" description="Basic and acidic residues" evidence="2">
    <location>
        <begin position="278"/>
        <end position="290"/>
    </location>
</feature>
<feature type="coiled-coil region" evidence="1">
    <location>
        <begin position="130"/>
        <end position="274"/>
    </location>
</feature>
<dbReference type="Proteomes" id="UP000239874">
    <property type="component" value="Unassembled WGS sequence"/>
</dbReference>
<organism evidence="3 4">
    <name type="scientific">Nocardia nova</name>
    <dbReference type="NCBI Taxonomy" id="37330"/>
    <lineage>
        <taxon>Bacteria</taxon>
        <taxon>Bacillati</taxon>
        <taxon>Actinomycetota</taxon>
        <taxon>Actinomycetes</taxon>
        <taxon>Mycobacteriales</taxon>
        <taxon>Nocardiaceae</taxon>
        <taxon>Nocardia</taxon>
    </lineage>
</organism>
<evidence type="ECO:0000313" key="3">
    <source>
        <dbReference type="EMBL" id="PPJ29054.1"/>
    </source>
</evidence>
<reference evidence="3 4" key="1">
    <citation type="submission" date="2018-02" db="EMBL/GenBank/DDBJ databases">
        <title>8 Nocardia nova and 1 Nocardia cyriacigeorgica strain used for evolution to TMP-SMX.</title>
        <authorList>
            <person name="Mehta H."/>
            <person name="Weng J."/>
            <person name="Shamoo Y."/>
        </authorList>
    </citation>
    <scope>NUCLEOTIDE SEQUENCE [LARGE SCALE GENOMIC DNA]</scope>
    <source>
        <strain evidence="3 4">MDA3139</strain>
    </source>
</reference>
<dbReference type="AlphaFoldDB" id="A0A2S6A7T5"/>
<dbReference type="GeneID" id="66717972"/>
<keyword evidence="1" id="KW-0175">Coiled coil</keyword>
<dbReference type="EMBL" id="PSZC01000049">
    <property type="protein sequence ID" value="PPJ29054.1"/>
    <property type="molecule type" value="Genomic_DNA"/>
</dbReference>
<protein>
    <submittedName>
        <fullName evidence="3">Uncharacterized protein</fullName>
    </submittedName>
</protein>
<name>A0A2S6A7T5_9NOCA</name>
<dbReference type="OrthoDB" id="4556065at2"/>
<feature type="region of interest" description="Disordered" evidence="2">
    <location>
        <begin position="274"/>
        <end position="311"/>
    </location>
</feature>
<evidence type="ECO:0000256" key="2">
    <source>
        <dbReference type="SAM" id="MobiDB-lite"/>
    </source>
</evidence>